<dbReference type="SUPFAM" id="SSF47413">
    <property type="entry name" value="lambda repressor-like DNA-binding domains"/>
    <property type="match status" value="1"/>
</dbReference>
<proteinExistence type="predicted"/>
<dbReference type="EMBL" id="VWXF01000016">
    <property type="protein sequence ID" value="NIF24547.1"/>
    <property type="molecule type" value="Genomic_DNA"/>
</dbReference>
<evidence type="ECO:0000313" key="3">
    <source>
        <dbReference type="Proteomes" id="UP001515683"/>
    </source>
</evidence>
<dbReference type="InterPro" id="IPR010982">
    <property type="entry name" value="Lambda_DNA-bd_dom_sf"/>
</dbReference>
<reference evidence="2 3" key="1">
    <citation type="journal article" date="2019" name="bioRxiv">
        <title>Bacteria contribute to plant secondary compound degradation in a generalist herbivore system.</title>
        <authorList>
            <person name="Francoeur C.B."/>
            <person name="Khadempour L."/>
            <person name="Moreira-Soto R.D."/>
            <person name="Gotting K."/>
            <person name="Book A.J."/>
            <person name="Pinto-Tomas A.A."/>
            <person name="Keefover-Ring K."/>
            <person name="Currie C.R."/>
        </authorList>
    </citation>
    <scope>NUCLEOTIDE SEQUENCE [LARGE SCALE GENOMIC DNA]</scope>
    <source>
        <strain evidence="2">Acro-835</strain>
    </source>
</reference>
<dbReference type="InterPro" id="IPR001387">
    <property type="entry name" value="Cro/C1-type_HTH"/>
</dbReference>
<dbReference type="CDD" id="cd00093">
    <property type="entry name" value="HTH_XRE"/>
    <property type="match status" value="1"/>
</dbReference>
<comment type="caution">
    <text evidence="2">The sequence shown here is derived from an EMBL/GenBank/DDBJ whole genome shotgun (WGS) entry which is preliminary data.</text>
</comment>
<protein>
    <submittedName>
        <fullName evidence="2">Transcriptional regulator</fullName>
    </submittedName>
</protein>
<name>A0ABX0RGT7_9GAMM</name>
<dbReference type="Proteomes" id="UP001515683">
    <property type="component" value="Unassembled WGS sequence"/>
</dbReference>
<dbReference type="RefSeq" id="WP_167018495.1">
    <property type="nucleotide sequence ID" value="NZ_VWXF01000016.1"/>
</dbReference>
<keyword evidence="3" id="KW-1185">Reference proteome</keyword>
<dbReference type="PROSITE" id="PS50943">
    <property type="entry name" value="HTH_CROC1"/>
    <property type="match status" value="1"/>
</dbReference>
<gene>
    <name evidence="2" type="ORF">F3J40_23510</name>
</gene>
<feature type="domain" description="HTH cro/C1-type" evidence="1">
    <location>
        <begin position="34"/>
        <end position="86"/>
    </location>
</feature>
<accession>A0ABX0RGT7</accession>
<dbReference type="SMART" id="SM00530">
    <property type="entry name" value="HTH_XRE"/>
    <property type="match status" value="1"/>
</dbReference>
<evidence type="ECO:0000259" key="1">
    <source>
        <dbReference type="PROSITE" id="PS50943"/>
    </source>
</evidence>
<organism evidence="2 3">
    <name type="scientific">Candidatus Pantoea multigeneris</name>
    <dbReference type="NCBI Taxonomy" id="2608357"/>
    <lineage>
        <taxon>Bacteria</taxon>
        <taxon>Pseudomonadati</taxon>
        <taxon>Pseudomonadota</taxon>
        <taxon>Gammaproteobacteria</taxon>
        <taxon>Enterobacterales</taxon>
        <taxon>Erwiniaceae</taxon>
        <taxon>Pantoea</taxon>
    </lineage>
</organism>
<dbReference type="Gene3D" id="1.10.260.40">
    <property type="entry name" value="lambda repressor-like DNA-binding domains"/>
    <property type="match status" value="1"/>
</dbReference>
<sequence>MKTLNDLRATLTPDEQRQVSDKVAQMRLDTQLFKLREAMEKTQREQATAMGIAQPSVAAIEARGEDLKIATLKRYVEALGGELTLAVNMPGGRRIDFTL</sequence>
<evidence type="ECO:0000313" key="2">
    <source>
        <dbReference type="EMBL" id="NIF24547.1"/>
    </source>
</evidence>
<dbReference type="Pfam" id="PF01381">
    <property type="entry name" value="HTH_3"/>
    <property type="match status" value="1"/>
</dbReference>